<sequence>MSAVDPAPEVELVHWNPRRRVSRFLPGRITRPVGNFGDLLGPMVVREMLRRAGLTSAVADGRLLSIGSVLHFARDGDVVWGSGVNGKSLDAPVTARRLDVRAVRGPRTRAVLQERGIAVPEVYGDPGLLVGQLWPRESLLRPGPRSPVTVVPNLHDAPAHARTPGLLDPRTDVGEVLARIANSDFVVGSSLHGIVVAESFGIPARLVRPGAEPLFKYEDYYAGTGRPAPRPAASVEAAMDAGGEPPAVLDPALAAAFPRDLWR</sequence>
<name>I4ER87_MODI5</name>
<evidence type="ECO:0000313" key="3">
    <source>
        <dbReference type="Proteomes" id="UP000006461"/>
    </source>
</evidence>
<evidence type="ECO:0000259" key="1">
    <source>
        <dbReference type="Pfam" id="PF04230"/>
    </source>
</evidence>
<dbReference type="OMA" id="QIAGSEM"/>
<feature type="domain" description="Polysaccharide pyruvyl transferase" evidence="1">
    <location>
        <begin position="69"/>
        <end position="206"/>
    </location>
</feature>
<dbReference type="HOGENOM" id="CLU_071049_2_0_11"/>
<dbReference type="AlphaFoldDB" id="I4ER87"/>
<dbReference type="InterPro" id="IPR007345">
    <property type="entry name" value="Polysacch_pyruvyl_Trfase"/>
</dbReference>
<dbReference type="KEGG" id="mmar:MODMU_0442"/>
<evidence type="ECO:0000313" key="2">
    <source>
        <dbReference type="EMBL" id="CCH85900.1"/>
    </source>
</evidence>
<dbReference type="Proteomes" id="UP000006461">
    <property type="component" value="Chromosome"/>
</dbReference>
<dbReference type="PATRIC" id="fig|477641.3.peg.417"/>
<protein>
    <submittedName>
        <fullName evidence="2">Polysaccharide biosynthesis protein</fullName>
    </submittedName>
</protein>
<dbReference type="STRING" id="477641.MODMU_0442"/>
<dbReference type="eggNOG" id="COG2327">
    <property type="taxonomic scope" value="Bacteria"/>
</dbReference>
<reference evidence="2 3" key="1">
    <citation type="journal article" date="2012" name="J. Bacteriol.">
        <title>Genome Sequence of Radiation-Resistant Modestobacter marinus Strain BC501, a Representative Actinobacterium That Thrives on Calcareous Stone Surfaces.</title>
        <authorList>
            <person name="Normand P."/>
            <person name="Gury J."/>
            <person name="Pujic P."/>
            <person name="Chouaia B."/>
            <person name="Crotti E."/>
            <person name="Brusetti L."/>
            <person name="Daffonchio D."/>
            <person name="Vacherie B."/>
            <person name="Barbe V."/>
            <person name="Medigue C."/>
            <person name="Calteau A."/>
            <person name="Ghodhbane-Gtari F."/>
            <person name="Essoussi I."/>
            <person name="Nouioui I."/>
            <person name="Abbassi-Ghozzi I."/>
            <person name="Gtari M."/>
        </authorList>
    </citation>
    <scope>NUCLEOTIDE SEQUENCE [LARGE SCALE GENOMIC DNA]</scope>
    <source>
        <strain evidence="3">BC 501</strain>
    </source>
</reference>
<organism evidence="2 3">
    <name type="scientific">Modestobacter italicus (strain DSM 44449 / CECT 9708 / BC 501)</name>
    <dbReference type="NCBI Taxonomy" id="2732864"/>
    <lineage>
        <taxon>Bacteria</taxon>
        <taxon>Bacillati</taxon>
        <taxon>Actinomycetota</taxon>
        <taxon>Actinomycetes</taxon>
        <taxon>Geodermatophilales</taxon>
        <taxon>Geodermatophilaceae</taxon>
        <taxon>Modestobacter</taxon>
    </lineage>
</organism>
<gene>
    <name evidence="2" type="ordered locus">MODMU_0442</name>
</gene>
<proteinExistence type="predicted"/>
<accession>I4ER87</accession>
<dbReference type="Pfam" id="PF04230">
    <property type="entry name" value="PS_pyruv_trans"/>
    <property type="match status" value="1"/>
</dbReference>
<keyword evidence="3" id="KW-1185">Reference proteome</keyword>
<dbReference type="EMBL" id="FO203431">
    <property type="protein sequence ID" value="CCH85900.1"/>
    <property type="molecule type" value="Genomic_DNA"/>
</dbReference>